<sequence length="91" mass="9873">MQCTSYSRHQVWTVLSSSRSDVAQDMKLHLCNSTTADVGGADHRAACLGLDPSVTRQLQSGNAKFSAETEQDTRALAGASVTMVRWPTKDM</sequence>
<organism evidence="1 2">
    <name type="scientific">Thanatephorus cucumeris (strain AG1-IB / isolate 7/3/14)</name>
    <name type="common">Lettuce bottom rot fungus</name>
    <name type="synonym">Rhizoctonia solani</name>
    <dbReference type="NCBI Taxonomy" id="1108050"/>
    <lineage>
        <taxon>Eukaryota</taxon>
        <taxon>Fungi</taxon>
        <taxon>Dikarya</taxon>
        <taxon>Basidiomycota</taxon>
        <taxon>Agaricomycotina</taxon>
        <taxon>Agaricomycetes</taxon>
        <taxon>Cantharellales</taxon>
        <taxon>Ceratobasidiaceae</taxon>
        <taxon>Rhizoctonia</taxon>
        <taxon>Rhizoctonia solani AG-1</taxon>
    </lineage>
</organism>
<reference evidence="1 2" key="1">
    <citation type="submission" date="2014-11" db="EMBL/GenBank/DDBJ databases">
        <authorList>
            <person name="Wibberg Daniel"/>
        </authorList>
    </citation>
    <scope>NUCLEOTIDE SEQUENCE [LARGE SCALE GENOMIC DNA]</scope>
    <source>
        <strain evidence="1">Rhizoctonia solani AG1-IB 7/3/14</strain>
    </source>
</reference>
<dbReference type="EMBL" id="LN679103">
    <property type="protein sequence ID" value="CEL59478.1"/>
    <property type="molecule type" value="Genomic_DNA"/>
</dbReference>
<protein>
    <submittedName>
        <fullName evidence="1">Uncharacterized protein</fullName>
    </submittedName>
</protein>
<name>A0A0B7FTC0_THACB</name>
<dbReference type="AlphaFoldDB" id="A0A0B7FTC0"/>
<evidence type="ECO:0000313" key="1">
    <source>
        <dbReference type="EMBL" id="CEL59478.1"/>
    </source>
</evidence>
<accession>A0A0B7FTC0</accession>
<gene>
    <name evidence="1" type="ORF">RSOLAG1IB_03411</name>
</gene>
<proteinExistence type="predicted"/>
<evidence type="ECO:0000313" key="2">
    <source>
        <dbReference type="Proteomes" id="UP000059188"/>
    </source>
</evidence>
<keyword evidence="2" id="KW-1185">Reference proteome</keyword>
<dbReference type="Proteomes" id="UP000059188">
    <property type="component" value="Unassembled WGS sequence"/>
</dbReference>